<accession>A0A0P0RHL0</accession>
<dbReference type="InterPro" id="IPR011055">
    <property type="entry name" value="Dup_hybrid_motif"/>
</dbReference>
<protein>
    <submittedName>
        <fullName evidence="2">Membrane protein related to metalloendopeptidase</fullName>
    </submittedName>
</protein>
<evidence type="ECO:0000313" key="2">
    <source>
        <dbReference type="EMBL" id="ALL67967.1"/>
    </source>
</evidence>
<dbReference type="Proteomes" id="UP000019146">
    <property type="component" value="Chromosome 2"/>
</dbReference>
<dbReference type="AlphaFoldDB" id="A0A0P0RHL0"/>
<dbReference type="InterPro" id="IPR036779">
    <property type="entry name" value="LysM_dom_sf"/>
</dbReference>
<proteinExistence type="predicted"/>
<feature type="domain" description="LysM" evidence="1">
    <location>
        <begin position="67"/>
        <end position="111"/>
    </location>
</feature>
<dbReference type="InterPro" id="IPR018392">
    <property type="entry name" value="LysM"/>
</dbReference>
<dbReference type="Pfam" id="PF01551">
    <property type="entry name" value="Peptidase_M23"/>
    <property type="match status" value="1"/>
</dbReference>
<dbReference type="InterPro" id="IPR050570">
    <property type="entry name" value="Cell_wall_metabolism_enzyme"/>
</dbReference>
<dbReference type="CDD" id="cd12797">
    <property type="entry name" value="M23_peptidase"/>
    <property type="match status" value="1"/>
</dbReference>
<dbReference type="CDD" id="cd00118">
    <property type="entry name" value="LysM"/>
    <property type="match status" value="1"/>
</dbReference>
<dbReference type="SUPFAM" id="SSF51261">
    <property type="entry name" value="Duplicated hybrid motif"/>
    <property type="match status" value="1"/>
</dbReference>
<organism evidence="2 3">
    <name type="scientific">Paraburkholderia caribensis MBA4</name>
    <dbReference type="NCBI Taxonomy" id="1323664"/>
    <lineage>
        <taxon>Bacteria</taxon>
        <taxon>Pseudomonadati</taxon>
        <taxon>Pseudomonadota</taxon>
        <taxon>Betaproteobacteria</taxon>
        <taxon>Burkholderiales</taxon>
        <taxon>Burkholderiaceae</taxon>
        <taxon>Paraburkholderia</taxon>
    </lineage>
</organism>
<dbReference type="InterPro" id="IPR016047">
    <property type="entry name" value="M23ase_b-sheet_dom"/>
</dbReference>
<evidence type="ECO:0000259" key="1">
    <source>
        <dbReference type="PROSITE" id="PS51782"/>
    </source>
</evidence>
<dbReference type="PANTHER" id="PTHR21666">
    <property type="entry name" value="PEPTIDASE-RELATED"/>
    <property type="match status" value="1"/>
</dbReference>
<dbReference type="Gene3D" id="3.10.350.10">
    <property type="entry name" value="LysM domain"/>
    <property type="match status" value="1"/>
</dbReference>
<sequence>MRIRCHPFDRIPMNLFKLCRELTQRLLIASVALALAGCAGTSWGDLFTSSPDARPPSIEAPAPVAAGFYRVNPGDTLASVAAAFGRDPAQLARWNRLPESYPVSVGQVLRVAPDAAAVSGPVQTGVPQFPAATGNVTPTTASLQPARFIWPAAGQVTSNAGDGQSKAIHINGTAGETIRAASTGRVIYAGAEIKAYGLLVIVKHDKRFVSAYGNNAKLLVKEGDAVRQGQPIAEMGAPNDPHPYLIFELRDGAKAVDPQIYLPELSG</sequence>
<dbReference type="PROSITE" id="PS51782">
    <property type="entry name" value="LYSM"/>
    <property type="match status" value="1"/>
</dbReference>
<dbReference type="KEGG" id="bcai:K788_0000920"/>
<evidence type="ECO:0000313" key="3">
    <source>
        <dbReference type="Proteomes" id="UP000019146"/>
    </source>
</evidence>
<dbReference type="PANTHER" id="PTHR21666:SF270">
    <property type="entry name" value="MUREIN HYDROLASE ACTIVATOR ENVC"/>
    <property type="match status" value="1"/>
</dbReference>
<gene>
    <name evidence="2" type="ORF">K788_0000920</name>
</gene>
<dbReference type="GO" id="GO:0004222">
    <property type="term" value="F:metalloendopeptidase activity"/>
    <property type="evidence" value="ECO:0007669"/>
    <property type="project" value="TreeGrafter"/>
</dbReference>
<dbReference type="SMART" id="SM00257">
    <property type="entry name" value="LysM"/>
    <property type="match status" value="1"/>
</dbReference>
<name>A0A0P0RHL0_9BURK</name>
<dbReference type="Gene3D" id="2.70.70.10">
    <property type="entry name" value="Glucose Permease (Domain IIA)"/>
    <property type="match status" value="1"/>
</dbReference>
<dbReference type="Pfam" id="PF01476">
    <property type="entry name" value="LysM"/>
    <property type="match status" value="1"/>
</dbReference>
<reference evidence="2 3" key="1">
    <citation type="journal article" date="2014" name="Genome Announc.">
        <title>Draft Genome Sequence of the Haloacid-Degrading Burkholderia caribensis Strain MBA4.</title>
        <authorList>
            <person name="Pan Y."/>
            <person name="Kong K.F."/>
            <person name="Tsang J.S."/>
        </authorList>
    </citation>
    <scope>NUCLEOTIDE SEQUENCE [LARGE SCALE GENOMIC DNA]</scope>
    <source>
        <strain evidence="2 3">MBA4</strain>
    </source>
</reference>
<dbReference type="EMBL" id="CP012747">
    <property type="protein sequence ID" value="ALL67967.1"/>
    <property type="molecule type" value="Genomic_DNA"/>
</dbReference>